<evidence type="ECO:0000313" key="2">
    <source>
        <dbReference type="EMBL" id="ARJ23786.1"/>
    </source>
</evidence>
<keyword evidence="1" id="KW-0472">Membrane</keyword>
<dbReference type="EMBL" id="AHEV01000009">
    <property type="protein sequence ID" value="EJR43174.1"/>
    <property type="molecule type" value="Genomic_DNA"/>
</dbReference>
<dbReference type="NCBIfam" id="NF041646">
    <property type="entry name" value="VC0807_fam"/>
    <property type="match status" value="1"/>
</dbReference>
<dbReference type="Proteomes" id="UP000194131">
    <property type="component" value="Unassembled WGS sequence"/>
</dbReference>
<keyword evidence="1" id="KW-1133">Transmembrane helix</keyword>
<evidence type="ECO:0000313" key="7">
    <source>
        <dbReference type="EMBL" id="PJN71336.1"/>
    </source>
</evidence>
<dbReference type="Proteomes" id="UP000065797">
    <property type="component" value="Unassembled WGS sequence"/>
</dbReference>
<evidence type="ECO:0000313" key="3">
    <source>
        <dbReference type="EMBL" id="EJR43174.1"/>
    </source>
</evidence>
<dbReference type="KEGG" id="bmyo:BG05_1785"/>
<keyword evidence="1" id="KW-0812">Transmembrane</keyword>
<reference evidence="6 14" key="4">
    <citation type="submission" date="2016-12" db="EMBL/GenBank/DDBJ databases">
        <title>Genome Sequences of Twelve Sporeforming Bacillus Species Isolated from Foods.</title>
        <authorList>
            <person name="De Jong A."/>
            <person name="Holsappel S."/>
            <person name="Kuipers O.P."/>
        </authorList>
    </citation>
    <scope>NUCLEOTIDE SEQUENCE [LARGE SCALE GENOMIC DNA]</scope>
    <source>
        <strain evidence="6 14">S3E15</strain>
    </source>
</reference>
<dbReference type="EMBL" id="LRPH01000034">
    <property type="protein sequence ID" value="KWU65759.1"/>
    <property type="molecule type" value="Genomic_DNA"/>
</dbReference>
<evidence type="ECO:0000313" key="16">
    <source>
        <dbReference type="Proteomes" id="UP000437562"/>
    </source>
</evidence>
<dbReference type="AlphaFoldDB" id="A0A0A0WJM9"/>
<dbReference type="Proteomes" id="UP000192932">
    <property type="component" value="Chromosome"/>
</dbReference>
<evidence type="ECO:0000313" key="10">
    <source>
        <dbReference type="Proteomes" id="UP000006976"/>
    </source>
</evidence>
<dbReference type="EMBL" id="CP020743">
    <property type="protein sequence ID" value="ARJ23786.1"/>
    <property type="molecule type" value="Genomic_DNA"/>
</dbReference>
<evidence type="ECO:0000313" key="4">
    <source>
        <dbReference type="EMBL" id="KWU65759.1"/>
    </source>
</evidence>
<reference evidence="3 10" key="1">
    <citation type="submission" date="2012-04" db="EMBL/GenBank/DDBJ databases">
        <title>The Genome Sequence of Bacillus cereus VD078.</title>
        <authorList>
            <consortium name="The Broad Institute Genome Sequencing Platform"/>
            <consortium name="The Broad Institute Genome Sequencing Center for Infectious Disease"/>
            <person name="Feldgarden M."/>
            <person name="Van der Auwera G.A."/>
            <person name="Mahillon J."/>
            <person name="Duprez V."/>
            <person name="Timmery S."/>
            <person name="Mattelet C."/>
            <person name="Dierick K."/>
            <person name="Sun M."/>
            <person name="Yu Z."/>
            <person name="Zhu L."/>
            <person name="Hu X."/>
            <person name="Shank E.B."/>
            <person name="Swiecicka I."/>
            <person name="Hansen B.M."/>
            <person name="Andrup L."/>
            <person name="Young S.K."/>
            <person name="Zeng Q."/>
            <person name="Gargeya S."/>
            <person name="Fitzgerald M."/>
            <person name="Haas B."/>
            <person name="Abouelleil A."/>
            <person name="Alvarado L."/>
            <person name="Arachchi H.M."/>
            <person name="Berlin A."/>
            <person name="Chapman S.B."/>
            <person name="Goldberg J."/>
            <person name="Griggs A."/>
            <person name="Gujja S."/>
            <person name="Hansen M."/>
            <person name="Howarth C."/>
            <person name="Imamovic A."/>
            <person name="Larimer J."/>
            <person name="McCowen C."/>
            <person name="Montmayeur A."/>
            <person name="Murphy C."/>
            <person name="Neiman D."/>
            <person name="Pearson M."/>
            <person name="Priest M."/>
            <person name="Roberts A."/>
            <person name="Saif S."/>
            <person name="Shea T."/>
            <person name="Sisk P."/>
            <person name="Sykes S."/>
            <person name="Wortman J."/>
            <person name="Nusbaum C."/>
            <person name="Birren B."/>
        </authorList>
    </citation>
    <scope>NUCLEOTIDE SEQUENCE [LARGE SCALE GENOMIC DNA]</scope>
    <source>
        <strain evidence="3 10">VD078</strain>
    </source>
</reference>
<feature type="transmembrane region" description="Helical" evidence="1">
    <location>
        <begin position="31"/>
        <end position="50"/>
    </location>
</feature>
<reference evidence="7 15" key="3">
    <citation type="submission" date="2016-10" db="EMBL/GenBank/DDBJ databases">
        <title>Genome Sequence of Bacillus weihenstephanensis GM6LP.</title>
        <authorList>
            <person name="Poehlein A."/>
            <person name="Wemheuer F."/>
            <person name="Hollensteiner J."/>
            <person name="Wemheuer B."/>
        </authorList>
    </citation>
    <scope>NUCLEOTIDE SEQUENCE [LARGE SCALE GENOMIC DNA]</scope>
    <source>
        <strain evidence="7 15">GM6LP</strain>
    </source>
</reference>
<dbReference type="EMBL" id="MKZQ01000020">
    <property type="protein sequence ID" value="PJN71336.1"/>
    <property type="molecule type" value="Genomic_DNA"/>
</dbReference>
<dbReference type="GeneID" id="66266191"/>
<accession>A0A653Q2C7</accession>
<accession>A0A0B5RVH9</accession>
<gene>
    <name evidence="4" type="ORF">AWW70_08630</name>
    <name evidence="2" type="ORF">B7492_22430</name>
    <name evidence="9" type="ORF">BACI71_110292</name>
    <name evidence="7" type="ORF">BACWE_16860</name>
    <name evidence="5" type="ORF">BW900_03050</name>
    <name evidence="8" type="ORF">I6G81_21200</name>
    <name evidence="3" type="ORF">III_01249</name>
    <name evidence="6" type="ORF">S3E15_03624</name>
</gene>
<feature type="transmembrane region" description="Helical" evidence="1">
    <location>
        <begin position="57"/>
        <end position="76"/>
    </location>
</feature>
<dbReference type="Proteomes" id="UP000236165">
    <property type="component" value="Unassembled WGS sequence"/>
</dbReference>
<dbReference type="EMBL" id="MUAI01000001">
    <property type="protein sequence ID" value="OOR08928.1"/>
    <property type="molecule type" value="Genomic_DNA"/>
</dbReference>
<feature type="transmembrane region" description="Helical" evidence="1">
    <location>
        <begin position="136"/>
        <end position="153"/>
    </location>
</feature>
<proteinExistence type="predicted"/>
<accession>A0A0A0WJM9</accession>
<evidence type="ECO:0000313" key="15">
    <source>
        <dbReference type="Proteomes" id="UP000236165"/>
    </source>
</evidence>
<evidence type="ECO:0000313" key="14">
    <source>
        <dbReference type="Proteomes" id="UP000194131"/>
    </source>
</evidence>
<dbReference type="KEGG" id="bww:bwei_0704"/>
<dbReference type="OMA" id="WTFWYRR"/>
<reference evidence="2 13" key="6">
    <citation type="submission" date="2017-04" db="EMBL/GenBank/DDBJ databases">
        <title>The Characteristic of a Fine Plant Growth-Promoting Rhizobacteria Bacillus mycoides Gnyt1 and its Whole Genome Sequencing Analysis.</title>
        <authorList>
            <person name="Li J.H."/>
            <person name="Yao T."/>
        </authorList>
    </citation>
    <scope>NUCLEOTIDE SEQUENCE [LARGE SCALE GENOMIC DNA]</scope>
    <source>
        <strain evidence="2 13">Gnyt1</strain>
    </source>
</reference>
<accession>C2Q0T0</accession>
<feature type="transmembrane region" description="Helical" evidence="1">
    <location>
        <begin position="88"/>
        <end position="104"/>
    </location>
</feature>
<name>A0A0A0WJM9_BACMY</name>
<sequence length="211" mass="24364">MNQNKKAILDLVFYLVFPFLIWKFAKPYIDPYYAMLISSVPGIIYTLYTFKKEKQFNVTGFFILITLISNTTVDLISGSAERMLWNDAYYHIVLGCIVICTIFIKKPLMLYFAADISALQGHDRDKSRELYRDSRIYPALQYLTLFFGLQFILKSFLKIYFISVFGVDGYGEMRAIMTAVGWGISICIGIGFVWVNNKIHAVTEEKESVQQ</sequence>
<organism evidence="9 16">
    <name type="scientific">Bacillus mycoides</name>
    <dbReference type="NCBI Taxonomy" id="1405"/>
    <lineage>
        <taxon>Bacteria</taxon>
        <taxon>Bacillati</taxon>
        <taxon>Bacillota</taxon>
        <taxon>Bacilli</taxon>
        <taxon>Bacillales</taxon>
        <taxon>Bacillaceae</taxon>
        <taxon>Bacillus</taxon>
        <taxon>Bacillus cereus group</taxon>
    </lineage>
</organism>
<evidence type="ECO:0000313" key="11">
    <source>
        <dbReference type="Proteomes" id="UP000065797"/>
    </source>
</evidence>
<reference evidence="9 16" key="7">
    <citation type="submission" date="2019-10" db="EMBL/GenBank/DDBJ databases">
        <authorList>
            <person name="Karimi E."/>
        </authorList>
    </citation>
    <scope>NUCLEOTIDE SEQUENCE [LARGE SCALE GENOMIC DNA]</scope>
    <source>
        <strain evidence="9">Bacillus sp. 71</strain>
    </source>
</reference>
<dbReference type="EMBL" id="MRWU01000003">
    <property type="protein sequence ID" value="OSX95026.1"/>
    <property type="molecule type" value="Genomic_DNA"/>
</dbReference>
<evidence type="ECO:0000256" key="1">
    <source>
        <dbReference type="SAM" id="Phobius"/>
    </source>
</evidence>
<dbReference type="Proteomes" id="UP000006976">
    <property type="component" value="Unassembled WGS sequence"/>
</dbReference>
<dbReference type="EMBL" id="CABWMC010000003">
    <property type="protein sequence ID" value="VXB36492.1"/>
    <property type="molecule type" value="Genomic_DNA"/>
</dbReference>
<reference evidence="5 12" key="5">
    <citation type="submission" date="2017-01" db="EMBL/GenBank/DDBJ databases">
        <title>Bacillus cereus isolates.</title>
        <authorList>
            <person name="Beno S.M."/>
        </authorList>
    </citation>
    <scope>NUCLEOTIDE SEQUENCE [LARGE SCALE GENOMIC DNA]</scope>
    <source>
        <strain evidence="5 12">FSL W7-1108</strain>
    </source>
</reference>
<keyword evidence="17" id="KW-1185">Reference proteome</keyword>
<reference evidence="8 17" key="8">
    <citation type="submission" date="2020-12" db="EMBL/GenBank/DDBJ databases">
        <title>FDA dAtabase for Regulatory Grade micrObial Sequences (FDA-ARGOS): Supporting development and validation of Infectious Disease Dx tests.</title>
        <authorList>
            <person name="Nelson B."/>
            <person name="Plummer A."/>
            <person name="Tallon L."/>
            <person name="Sadzewicz L."/>
            <person name="Zhao X."/>
            <person name="Boylan J."/>
            <person name="Ott S."/>
            <person name="Bowen H."/>
            <person name="Vavikolanu K."/>
            <person name="Mehta A."/>
            <person name="Aluvathingal J."/>
            <person name="Nadendla S."/>
            <person name="Myers T."/>
            <person name="Yan Y."/>
            <person name="Sichtig H."/>
        </authorList>
    </citation>
    <scope>NUCLEOTIDE SEQUENCE [LARGE SCALE GENOMIC DNA]</scope>
    <source>
        <strain evidence="8 17">FDAARGOS_924</strain>
    </source>
</reference>
<evidence type="ECO:0000313" key="9">
    <source>
        <dbReference type="EMBL" id="VXB36492.1"/>
    </source>
</evidence>
<evidence type="ECO:0000313" key="12">
    <source>
        <dbReference type="Proteomes" id="UP000190696"/>
    </source>
</evidence>
<protein>
    <submittedName>
        <fullName evidence="9">Uncharacterized protein</fullName>
    </submittedName>
</protein>
<dbReference type="Proteomes" id="UP000437562">
    <property type="component" value="Unassembled WGS sequence"/>
</dbReference>
<evidence type="ECO:0000313" key="6">
    <source>
        <dbReference type="EMBL" id="OSX95026.1"/>
    </source>
</evidence>
<evidence type="ECO:0000313" key="13">
    <source>
        <dbReference type="Proteomes" id="UP000192932"/>
    </source>
</evidence>
<dbReference type="RefSeq" id="WP_002015010.1">
    <property type="nucleotide sequence ID" value="NZ_CM000719.1"/>
</dbReference>
<dbReference type="EMBL" id="CP065877">
    <property type="protein sequence ID" value="QQA14904.1"/>
    <property type="molecule type" value="Genomic_DNA"/>
</dbReference>
<evidence type="ECO:0000313" key="5">
    <source>
        <dbReference type="EMBL" id="OOR08928.1"/>
    </source>
</evidence>
<feature type="transmembrane region" description="Helical" evidence="1">
    <location>
        <begin position="173"/>
        <end position="195"/>
    </location>
</feature>
<dbReference type="PATRIC" id="fig|1405.14.peg.446"/>
<accession>J8FI99</accession>
<reference evidence="4 11" key="2">
    <citation type="submission" date="2016-01" db="EMBL/GenBank/DDBJ databases">
        <authorList>
            <person name="McClelland M."/>
            <person name="Jain A."/>
            <person name="Saraogi P."/>
            <person name="Mendelson R."/>
            <person name="Westerman R."/>
            <person name="SanMiguel P."/>
            <person name="Csonka L."/>
        </authorList>
    </citation>
    <scope>NUCLEOTIDE SEQUENCE [LARGE SCALE GENOMIC DNA]</scope>
    <source>
        <strain evidence="4 11">PE8-15</strain>
    </source>
</reference>
<dbReference type="Proteomes" id="UP000596196">
    <property type="component" value="Chromosome"/>
</dbReference>
<feature type="transmembrane region" description="Helical" evidence="1">
    <location>
        <begin position="7"/>
        <end position="25"/>
    </location>
</feature>
<evidence type="ECO:0000313" key="17">
    <source>
        <dbReference type="Proteomes" id="UP000596196"/>
    </source>
</evidence>
<evidence type="ECO:0000313" key="8">
    <source>
        <dbReference type="EMBL" id="QQA14904.1"/>
    </source>
</evidence>
<dbReference type="Proteomes" id="UP000190696">
    <property type="component" value="Unassembled WGS sequence"/>
</dbReference>